<gene>
    <name evidence="1" type="ORF">BP6252_04102</name>
</gene>
<sequence length="77" mass="8466">MPADSTSGSSAHSVQPKDMSQYAVIKGAGYTGMQHMMQSYGLKIYEDDDVTEAKAIIDGIRQNMQADWEQEHAASKK</sequence>
<reference evidence="1 2" key="1">
    <citation type="journal article" date="2018" name="IMA Fungus">
        <title>IMA Genome-F 9: Draft genome sequence of Annulohypoxylon stygium, Aspergillus mulundensis, Berkeleyomyces basicola (syn. Thielaviopsis basicola), Ceratocystis smalleyi, two Cercospora beticola strains, Coleophoma cylindrospora, Fusarium fracticaudum, Phialophora cf. hyalina, and Morchella septimelata.</title>
        <authorList>
            <person name="Wingfield B.D."/>
            <person name="Bills G.F."/>
            <person name="Dong Y."/>
            <person name="Huang W."/>
            <person name="Nel W.J."/>
            <person name="Swalarsk-Parry B.S."/>
            <person name="Vaghefi N."/>
            <person name="Wilken P.M."/>
            <person name="An Z."/>
            <person name="de Beer Z.W."/>
            <person name="De Vos L."/>
            <person name="Chen L."/>
            <person name="Duong T.A."/>
            <person name="Gao Y."/>
            <person name="Hammerbacher A."/>
            <person name="Kikkert J.R."/>
            <person name="Li Y."/>
            <person name="Li H."/>
            <person name="Li K."/>
            <person name="Li Q."/>
            <person name="Liu X."/>
            <person name="Ma X."/>
            <person name="Naidoo K."/>
            <person name="Pethybridge S.J."/>
            <person name="Sun J."/>
            <person name="Steenkamp E.T."/>
            <person name="van der Nest M.A."/>
            <person name="van Wyk S."/>
            <person name="Wingfield M.J."/>
            <person name="Xiong C."/>
            <person name="Yue Q."/>
            <person name="Zhang X."/>
        </authorList>
    </citation>
    <scope>NUCLEOTIDE SEQUENCE [LARGE SCALE GENOMIC DNA]</scope>
    <source>
        <strain evidence="1 2">BP6252</strain>
    </source>
</reference>
<dbReference type="EMBL" id="PDLM01000004">
    <property type="protein sequence ID" value="RDW79464.1"/>
    <property type="molecule type" value="Genomic_DNA"/>
</dbReference>
<proteinExistence type="predicted"/>
<accession>A0A3D8S040</accession>
<name>A0A3D8S040_9HELO</name>
<dbReference type="AlphaFoldDB" id="A0A3D8S040"/>
<dbReference type="OrthoDB" id="4232400at2759"/>
<organism evidence="1 2">
    <name type="scientific">Coleophoma cylindrospora</name>
    <dbReference type="NCBI Taxonomy" id="1849047"/>
    <lineage>
        <taxon>Eukaryota</taxon>
        <taxon>Fungi</taxon>
        <taxon>Dikarya</taxon>
        <taxon>Ascomycota</taxon>
        <taxon>Pezizomycotina</taxon>
        <taxon>Leotiomycetes</taxon>
        <taxon>Helotiales</taxon>
        <taxon>Dermateaceae</taxon>
        <taxon>Coleophoma</taxon>
    </lineage>
</organism>
<dbReference type="Proteomes" id="UP000256645">
    <property type="component" value="Unassembled WGS sequence"/>
</dbReference>
<evidence type="ECO:0000313" key="2">
    <source>
        <dbReference type="Proteomes" id="UP000256645"/>
    </source>
</evidence>
<comment type="caution">
    <text evidence="1">The sequence shown here is derived from an EMBL/GenBank/DDBJ whole genome shotgun (WGS) entry which is preliminary data.</text>
</comment>
<protein>
    <submittedName>
        <fullName evidence="1">Uncharacterized protein</fullName>
    </submittedName>
</protein>
<evidence type="ECO:0000313" key="1">
    <source>
        <dbReference type="EMBL" id="RDW79464.1"/>
    </source>
</evidence>
<keyword evidence="2" id="KW-1185">Reference proteome</keyword>